<organism evidence="2 3">
    <name type="scientific">Rhodococcus sovatensis</name>
    <dbReference type="NCBI Taxonomy" id="1805840"/>
    <lineage>
        <taxon>Bacteria</taxon>
        <taxon>Bacillati</taxon>
        <taxon>Actinomycetota</taxon>
        <taxon>Actinomycetes</taxon>
        <taxon>Mycobacteriales</taxon>
        <taxon>Nocardiaceae</taxon>
        <taxon>Rhodococcus</taxon>
    </lineage>
</organism>
<dbReference type="InterPro" id="IPR005693">
    <property type="entry name" value="Mce"/>
</dbReference>
<dbReference type="Proteomes" id="UP001432000">
    <property type="component" value="Chromosome"/>
</dbReference>
<dbReference type="EMBL" id="CP147846">
    <property type="protein sequence ID" value="WXG67488.1"/>
    <property type="molecule type" value="Genomic_DNA"/>
</dbReference>
<evidence type="ECO:0000313" key="2">
    <source>
        <dbReference type="EMBL" id="WXG67488.1"/>
    </source>
</evidence>
<proteinExistence type="predicted"/>
<dbReference type="InterPro" id="IPR052336">
    <property type="entry name" value="MlaD_Phospholipid_Transporter"/>
</dbReference>
<gene>
    <name evidence="2" type="ORF">WDS16_19890</name>
</gene>
<reference evidence="2 3" key="1">
    <citation type="submission" date="2024-03" db="EMBL/GenBank/DDBJ databases">
        <title>Natural products discovery in diverse microorganisms through a two-stage MS feature dereplication strategy.</title>
        <authorList>
            <person name="Zhang R."/>
        </authorList>
    </citation>
    <scope>NUCLEOTIDE SEQUENCE [LARGE SCALE GENOMIC DNA]</scope>
    <source>
        <strain evidence="2 3">18930</strain>
    </source>
</reference>
<dbReference type="RefSeq" id="WP_338887072.1">
    <property type="nucleotide sequence ID" value="NZ_CP147846.1"/>
</dbReference>
<accession>A0ABZ2PEJ2</accession>
<feature type="domain" description="Mce/MlaD" evidence="1">
    <location>
        <begin position="26"/>
        <end position="100"/>
    </location>
</feature>
<dbReference type="InterPro" id="IPR003399">
    <property type="entry name" value="Mce/MlaD"/>
</dbReference>
<evidence type="ECO:0000259" key="1">
    <source>
        <dbReference type="Pfam" id="PF02470"/>
    </source>
</evidence>
<protein>
    <submittedName>
        <fullName evidence="2">MCE family protein</fullName>
    </submittedName>
</protein>
<evidence type="ECO:0000313" key="3">
    <source>
        <dbReference type="Proteomes" id="UP001432000"/>
    </source>
</evidence>
<dbReference type="PANTHER" id="PTHR33371:SF4">
    <property type="entry name" value="INTERMEMBRANE PHOSPHOLIPID TRANSPORT SYSTEM BINDING PROTEIN MLAD"/>
    <property type="match status" value="1"/>
</dbReference>
<name>A0ABZ2PEJ2_9NOCA</name>
<dbReference type="PANTHER" id="PTHR33371">
    <property type="entry name" value="INTERMEMBRANE PHOSPHOLIPID TRANSPORT SYSTEM BINDING PROTEIN MLAD-RELATED"/>
    <property type="match status" value="1"/>
</dbReference>
<dbReference type="NCBIfam" id="TIGR00996">
    <property type="entry name" value="Mtu_fam_mce"/>
    <property type="match status" value="1"/>
</dbReference>
<keyword evidence="3" id="KW-1185">Reference proteome</keyword>
<sequence length="357" mass="37007">MKILAALVAIGSVVGAWFVFFASDDSTTVTADFSYINGIYPGSPVHVLGVPVGTVDAVSPQGTSVRVTMRVESGVDIPADAGAFVMNPSVISDRFVELGPAYRGGPTLDEAVIPVERNRSPINWDQLLDSVNTVASALGTQSSAGASGIGSALDIVADGTAGLGPEINDAIGNISRATAVVGGNSEELGTLIENIDRFIGAVASRQGAVQSVTDSLAQLGAEIQQQDLDIGEPIAQLRSMFDHLDRLLVDRGDGLRAVLQNASTLTGQFAAHDAQFAELVDLLPLMMENIGNTIGEDQRARIRLNVSTDLDQFAVAVPLCRELALPICTGAGITNPIPVPISTSNPLGLAQLLGGGR</sequence>
<dbReference type="Pfam" id="PF02470">
    <property type="entry name" value="MlaD"/>
    <property type="match status" value="1"/>
</dbReference>